<feature type="compositionally biased region" description="Pro residues" evidence="1">
    <location>
        <begin position="265"/>
        <end position="278"/>
    </location>
</feature>
<organism evidence="2 3">
    <name type="scientific">Oscillatoria acuminata PCC 6304</name>
    <dbReference type="NCBI Taxonomy" id="56110"/>
    <lineage>
        <taxon>Bacteria</taxon>
        <taxon>Bacillati</taxon>
        <taxon>Cyanobacteriota</taxon>
        <taxon>Cyanophyceae</taxon>
        <taxon>Oscillatoriophycideae</taxon>
        <taxon>Oscillatoriales</taxon>
        <taxon>Oscillatoriaceae</taxon>
        <taxon>Oscillatoria</taxon>
    </lineage>
</organism>
<dbReference type="HOGENOM" id="CLU_1000542_0_0_3"/>
<evidence type="ECO:0008006" key="4">
    <source>
        <dbReference type="Google" id="ProtNLM"/>
    </source>
</evidence>
<evidence type="ECO:0000256" key="1">
    <source>
        <dbReference type="SAM" id="MobiDB-lite"/>
    </source>
</evidence>
<dbReference type="Gene3D" id="2.40.10.10">
    <property type="entry name" value="Trypsin-like serine proteases"/>
    <property type="match status" value="2"/>
</dbReference>
<evidence type="ECO:0000313" key="2">
    <source>
        <dbReference type="EMBL" id="AFY81425.1"/>
    </source>
</evidence>
<accession>K9TFV1</accession>
<dbReference type="EMBL" id="CP003607">
    <property type="protein sequence ID" value="AFY81425.1"/>
    <property type="molecule type" value="Genomic_DNA"/>
</dbReference>
<dbReference type="AlphaFoldDB" id="K9TFV1"/>
<sequence>MGLLTNILPRLGFTGLGTILCMLLVPGVNPAIATSPREIAQTARQITVKIGMSQSSGTGVIVARNGSTTWVLTCGNVVDSFNGNYQIQTVNGQQYQGNTSQIQQIPQVNLALVPFFTNNSYASAVIGNSDQLAQGDPVYVGGFPGANHPGNLQLSEFQFTNGIISSRINPPHVQGYGLTHTSLTNRGMNGSPMFNPEGQLVAIHCGEDLTAQNSDQSTHWKTAIPINIFTNITQSMGLNINVYNATSSPSPSQSPPSTGNSFPPAQSPEPPPSNGRVW</sequence>
<evidence type="ECO:0000313" key="3">
    <source>
        <dbReference type="Proteomes" id="UP000010367"/>
    </source>
</evidence>
<dbReference type="InParanoid" id="K9TFV1"/>
<dbReference type="STRING" id="56110.Oscil6304_1744"/>
<dbReference type="SUPFAM" id="SSF50494">
    <property type="entry name" value="Trypsin-like serine proteases"/>
    <property type="match status" value="1"/>
</dbReference>
<dbReference type="InterPro" id="IPR009003">
    <property type="entry name" value="Peptidase_S1_PA"/>
</dbReference>
<feature type="compositionally biased region" description="Low complexity" evidence="1">
    <location>
        <begin position="247"/>
        <end position="264"/>
    </location>
</feature>
<dbReference type="eggNOG" id="COG0265">
    <property type="taxonomic scope" value="Bacteria"/>
</dbReference>
<dbReference type="Pfam" id="PF13365">
    <property type="entry name" value="Trypsin_2"/>
    <property type="match status" value="1"/>
</dbReference>
<dbReference type="Proteomes" id="UP000010367">
    <property type="component" value="Chromosome"/>
</dbReference>
<reference evidence="2 3" key="1">
    <citation type="submission" date="2012-06" db="EMBL/GenBank/DDBJ databases">
        <title>Finished chromosome of genome of Oscillatoria acuminata PCC 6304.</title>
        <authorList>
            <consortium name="US DOE Joint Genome Institute"/>
            <person name="Gugger M."/>
            <person name="Coursin T."/>
            <person name="Rippka R."/>
            <person name="Tandeau De Marsac N."/>
            <person name="Huntemann M."/>
            <person name="Wei C.-L."/>
            <person name="Han J."/>
            <person name="Detter J.C."/>
            <person name="Han C."/>
            <person name="Tapia R."/>
            <person name="Davenport K."/>
            <person name="Daligault H."/>
            <person name="Erkkila T."/>
            <person name="Gu W."/>
            <person name="Munk A.C.C."/>
            <person name="Teshima H."/>
            <person name="Xu Y."/>
            <person name="Chain P."/>
            <person name="Chen A."/>
            <person name="Krypides N."/>
            <person name="Mavromatis K."/>
            <person name="Markowitz V."/>
            <person name="Szeto E."/>
            <person name="Ivanova N."/>
            <person name="Mikhailova N."/>
            <person name="Ovchinnikova G."/>
            <person name="Pagani I."/>
            <person name="Pati A."/>
            <person name="Goodwin L."/>
            <person name="Peters L."/>
            <person name="Pitluck S."/>
            <person name="Woyke T."/>
            <person name="Kerfeld C."/>
        </authorList>
    </citation>
    <scope>NUCLEOTIDE SEQUENCE [LARGE SCALE GENOMIC DNA]</scope>
    <source>
        <strain evidence="2 3">PCC 6304</strain>
    </source>
</reference>
<dbReference type="KEGG" id="oac:Oscil6304_1744"/>
<proteinExistence type="predicted"/>
<keyword evidence="3" id="KW-1185">Reference proteome</keyword>
<feature type="region of interest" description="Disordered" evidence="1">
    <location>
        <begin position="244"/>
        <end position="278"/>
    </location>
</feature>
<dbReference type="InterPro" id="IPR043504">
    <property type="entry name" value="Peptidase_S1_PA_chymotrypsin"/>
</dbReference>
<protein>
    <recommendedName>
        <fullName evidence="4">Trypsin-like serine protease with C-terminal PDZ domain</fullName>
    </recommendedName>
</protein>
<name>K9TFV1_9CYAN</name>
<dbReference type="OrthoDB" id="581250at2"/>
<gene>
    <name evidence="2" type="ORF">Oscil6304_1744</name>
</gene>